<evidence type="ECO:0000313" key="1">
    <source>
        <dbReference type="EMBL" id="MBB6178956.1"/>
    </source>
</evidence>
<protein>
    <submittedName>
        <fullName evidence="1">Cytochrome b</fullName>
    </submittedName>
</protein>
<reference evidence="1 2" key="1">
    <citation type="submission" date="2020-08" db="EMBL/GenBank/DDBJ databases">
        <title>Genomic Encyclopedia of Type Strains, Phase IV (KMG-IV): sequencing the most valuable type-strain genomes for metagenomic binning, comparative biology and taxonomic classification.</title>
        <authorList>
            <person name="Goeker M."/>
        </authorList>
    </citation>
    <scope>NUCLEOTIDE SEQUENCE [LARGE SCALE GENOMIC DNA]</scope>
    <source>
        <strain evidence="1 2">DSM 102134</strain>
    </source>
</reference>
<dbReference type="EMBL" id="JACHEJ010000001">
    <property type="protein sequence ID" value="MBB6178956.1"/>
    <property type="molecule type" value="Genomic_DNA"/>
</dbReference>
<sequence>MGLRSIALHVFGVAVESVRHGENLALAMVTGRKRPADRDDVA</sequence>
<accession>A0A7X0DCG6</accession>
<comment type="caution">
    <text evidence="1">The sequence shown here is derived from an EMBL/GenBank/DDBJ whole genome shotgun (WGS) entry which is preliminary data.</text>
</comment>
<gene>
    <name evidence="1" type="ORF">HNQ75_000899</name>
</gene>
<dbReference type="AlphaFoldDB" id="A0A7X0DCG6"/>
<organism evidence="1 2">
    <name type="scientific">Pseudorhizobium flavum</name>
    <dbReference type="NCBI Taxonomy" id="1335061"/>
    <lineage>
        <taxon>Bacteria</taxon>
        <taxon>Pseudomonadati</taxon>
        <taxon>Pseudomonadota</taxon>
        <taxon>Alphaproteobacteria</taxon>
        <taxon>Hyphomicrobiales</taxon>
        <taxon>Rhizobiaceae</taxon>
        <taxon>Rhizobium/Agrobacterium group</taxon>
        <taxon>Pseudorhizobium</taxon>
    </lineage>
</organism>
<evidence type="ECO:0000313" key="2">
    <source>
        <dbReference type="Proteomes" id="UP000535501"/>
    </source>
</evidence>
<proteinExistence type="predicted"/>
<dbReference type="Proteomes" id="UP000535501">
    <property type="component" value="Unassembled WGS sequence"/>
</dbReference>
<name>A0A7X0DCG6_9HYPH</name>
<keyword evidence="2" id="KW-1185">Reference proteome</keyword>